<reference evidence="3" key="1">
    <citation type="submission" date="2017-06" db="EMBL/GenBank/DDBJ databases">
        <authorList>
            <person name="Varghese N."/>
            <person name="Submissions S."/>
        </authorList>
    </citation>
    <scope>NUCLEOTIDE SEQUENCE [LARGE SCALE GENOMIC DNA]</scope>
    <source>
        <strain evidence="3">DSM 11116</strain>
    </source>
</reference>
<dbReference type="EMBL" id="FYEW01000001">
    <property type="protein sequence ID" value="SNC62251.1"/>
    <property type="molecule type" value="Genomic_DNA"/>
</dbReference>
<proteinExistence type="predicted"/>
<dbReference type="InterPro" id="IPR001387">
    <property type="entry name" value="Cro/C1-type_HTH"/>
</dbReference>
<dbReference type="PROSITE" id="PS50943">
    <property type="entry name" value="HTH_CROC1"/>
    <property type="match status" value="1"/>
</dbReference>
<dbReference type="RefSeq" id="WP_141106416.1">
    <property type="nucleotide sequence ID" value="NZ_FYEW01000001.1"/>
</dbReference>
<accession>A0A212T8T6</accession>
<organism evidence="2 3">
    <name type="scientific">Hymenobacter gelipurpurascens</name>
    <dbReference type="NCBI Taxonomy" id="89968"/>
    <lineage>
        <taxon>Bacteria</taxon>
        <taxon>Pseudomonadati</taxon>
        <taxon>Bacteroidota</taxon>
        <taxon>Cytophagia</taxon>
        <taxon>Cytophagales</taxon>
        <taxon>Hymenobacteraceae</taxon>
        <taxon>Hymenobacter</taxon>
    </lineage>
</organism>
<feature type="domain" description="HTH cro/C1-type" evidence="1">
    <location>
        <begin position="22"/>
        <end position="64"/>
    </location>
</feature>
<name>A0A212T8T6_9BACT</name>
<dbReference type="SUPFAM" id="SSF47413">
    <property type="entry name" value="lambda repressor-like DNA-binding domains"/>
    <property type="match status" value="1"/>
</dbReference>
<dbReference type="AlphaFoldDB" id="A0A212T8T6"/>
<dbReference type="CDD" id="cd00093">
    <property type="entry name" value="HTH_XRE"/>
    <property type="match status" value="1"/>
</dbReference>
<protein>
    <recommendedName>
        <fullName evidence="1">HTH cro/C1-type domain-containing protein</fullName>
    </recommendedName>
</protein>
<gene>
    <name evidence="2" type="ORF">SAMN06265337_0633</name>
</gene>
<dbReference type="OrthoDB" id="980419at2"/>
<dbReference type="Gene3D" id="1.10.260.40">
    <property type="entry name" value="lambda repressor-like DNA-binding domains"/>
    <property type="match status" value="1"/>
</dbReference>
<evidence type="ECO:0000313" key="2">
    <source>
        <dbReference type="EMBL" id="SNC62251.1"/>
    </source>
</evidence>
<dbReference type="Pfam" id="PF13443">
    <property type="entry name" value="HTH_26"/>
    <property type="match status" value="1"/>
</dbReference>
<dbReference type="Proteomes" id="UP000198131">
    <property type="component" value="Unassembled WGS sequence"/>
</dbReference>
<evidence type="ECO:0000259" key="1">
    <source>
        <dbReference type="PROSITE" id="PS50943"/>
    </source>
</evidence>
<dbReference type="GO" id="GO:0003677">
    <property type="term" value="F:DNA binding"/>
    <property type="evidence" value="ECO:0007669"/>
    <property type="project" value="InterPro"/>
</dbReference>
<keyword evidence="3" id="KW-1185">Reference proteome</keyword>
<dbReference type="InterPro" id="IPR010982">
    <property type="entry name" value="Lambda_DNA-bd_dom_sf"/>
</dbReference>
<sequence>MKTINSRIAHLIAIEGLNNNSFAKRIGVSSTTISYLVGERQSRPGFDVIEKIAVAFPDINMDWLIRGTGPERKQAGKAPDTFWSLMQNERSRYGTLMGLHGSLSGDFDVVLGELKTASN</sequence>
<evidence type="ECO:0000313" key="3">
    <source>
        <dbReference type="Proteomes" id="UP000198131"/>
    </source>
</evidence>